<dbReference type="Gene3D" id="3.20.20.80">
    <property type="entry name" value="Glycosidases"/>
    <property type="match status" value="1"/>
</dbReference>
<organism evidence="6 7">
    <name type="scientific">Draconibacterium halophilum</name>
    <dbReference type="NCBI Taxonomy" id="2706887"/>
    <lineage>
        <taxon>Bacteria</taxon>
        <taxon>Pseudomonadati</taxon>
        <taxon>Bacteroidota</taxon>
        <taxon>Bacteroidia</taxon>
        <taxon>Marinilabiliales</taxon>
        <taxon>Prolixibacteraceae</taxon>
        <taxon>Draconibacterium</taxon>
    </lineage>
</organism>
<dbReference type="SUPFAM" id="SSF51445">
    <property type="entry name" value="(Trans)glycosidases"/>
    <property type="match status" value="1"/>
</dbReference>
<dbReference type="PROSITE" id="PS00659">
    <property type="entry name" value="GLYCOSYL_HYDROL_F5"/>
    <property type="match status" value="1"/>
</dbReference>
<dbReference type="EMBL" id="CP048409">
    <property type="protein sequence ID" value="QIA09143.1"/>
    <property type="molecule type" value="Genomic_DNA"/>
</dbReference>
<gene>
    <name evidence="6" type="ORF">G0Q07_16090</name>
</gene>
<evidence type="ECO:0000256" key="4">
    <source>
        <dbReference type="RuleBase" id="RU361153"/>
    </source>
</evidence>
<proteinExistence type="inferred from homology"/>
<dbReference type="GO" id="GO:0009986">
    <property type="term" value="C:cell surface"/>
    <property type="evidence" value="ECO:0007669"/>
    <property type="project" value="TreeGrafter"/>
</dbReference>
<dbReference type="GO" id="GO:0008422">
    <property type="term" value="F:beta-glucosidase activity"/>
    <property type="evidence" value="ECO:0007669"/>
    <property type="project" value="TreeGrafter"/>
</dbReference>
<dbReference type="RefSeq" id="WP_163348102.1">
    <property type="nucleotide sequence ID" value="NZ_CP048409.1"/>
</dbReference>
<keyword evidence="7" id="KW-1185">Reference proteome</keyword>
<dbReference type="GO" id="GO:0009251">
    <property type="term" value="P:glucan catabolic process"/>
    <property type="evidence" value="ECO:0007669"/>
    <property type="project" value="TreeGrafter"/>
</dbReference>
<evidence type="ECO:0000259" key="5">
    <source>
        <dbReference type="Pfam" id="PF00150"/>
    </source>
</evidence>
<accession>A0A6C0RHX8</accession>
<protein>
    <submittedName>
        <fullName evidence="6">Glycoside hydrolase family 5 protein</fullName>
    </submittedName>
</protein>
<dbReference type="InterPro" id="IPR017853">
    <property type="entry name" value="GH"/>
</dbReference>
<comment type="similarity">
    <text evidence="4">Belongs to the glycosyl hydrolase 5 (cellulase A) family.</text>
</comment>
<evidence type="ECO:0000256" key="1">
    <source>
        <dbReference type="ARBA" id="ARBA00022729"/>
    </source>
</evidence>
<dbReference type="GO" id="GO:0005576">
    <property type="term" value="C:extracellular region"/>
    <property type="evidence" value="ECO:0007669"/>
    <property type="project" value="TreeGrafter"/>
</dbReference>
<dbReference type="InterPro" id="IPR018087">
    <property type="entry name" value="Glyco_hydro_5_CS"/>
</dbReference>
<dbReference type="Pfam" id="PF00150">
    <property type="entry name" value="Cellulase"/>
    <property type="match status" value="1"/>
</dbReference>
<dbReference type="KEGG" id="drc:G0Q07_16090"/>
<keyword evidence="3 4" id="KW-0326">Glycosidase</keyword>
<feature type="domain" description="Glycoside hydrolase family 5" evidence="5">
    <location>
        <begin position="185"/>
        <end position="444"/>
    </location>
</feature>
<keyword evidence="1" id="KW-0732">Signal</keyword>
<evidence type="ECO:0000313" key="6">
    <source>
        <dbReference type="EMBL" id="QIA09143.1"/>
    </source>
</evidence>
<evidence type="ECO:0000313" key="7">
    <source>
        <dbReference type="Proteomes" id="UP000474630"/>
    </source>
</evidence>
<dbReference type="InterPro" id="IPR001547">
    <property type="entry name" value="Glyco_hydro_5"/>
</dbReference>
<dbReference type="PANTHER" id="PTHR31297:SF17">
    <property type="entry name" value="ENDOGLUCANASE"/>
    <property type="match status" value="1"/>
</dbReference>
<dbReference type="Proteomes" id="UP000474630">
    <property type="component" value="Chromosome"/>
</dbReference>
<name>A0A6C0RHX8_9BACT</name>
<reference evidence="6 7" key="1">
    <citation type="submission" date="2020-02" db="EMBL/GenBank/DDBJ databases">
        <title>Genome sequencing for Draconibacterium sp. strain M1.</title>
        <authorList>
            <person name="Park S.-J."/>
        </authorList>
    </citation>
    <scope>NUCLEOTIDE SEQUENCE [LARGE SCALE GENOMIC DNA]</scope>
    <source>
        <strain evidence="6 7">M1</strain>
    </source>
</reference>
<evidence type="ECO:0000256" key="2">
    <source>
        <dbReference type="ARBA" id="ARBA00022801"/>
    </source>
</evidence>
<dbReference type="PANTHER" id="PTHR31297">
    <property type="entry name" value="GLUCAN ENDO-1,6-BETA-GLUCOSIDASE B"/>
    <property type="match status" value="1"/>
</dbReference>
<keyword evidence="2 4" id="KW-0378">Hydrolase</keyword>
<sequence>MKFILLALLSVVYLSCVTHPDESIVGEWYGLKDGSPVTVKFNDDQTMSIHAEAFSGLSFAGQYKINFDVEPIAIDLTLPSGMVCAAIISFSDAKEMEFYGFFGAPGQTQRPAKIEKDLQRPDAIYLKLNRDKKVIEQKTNEVTPPKEAELAFERNKRLGRGLNLNGLLDNNSGDLHLYPIPDQPIKPEYFKMIAEAGFNSVRIPVTWSVHASKIPPYTIESAFFEKVDNIVNQCLENGLAVSIDIHYYPYINMHHGDDDLSFDENIDRFYSLWEQIAEHYKDYPPEVYFDLLNEPNMEVGVQRYNELIAKTIQLIRGTNPDRTLIIGTPNLGQSWTIGLLDLPEDDWNLIVQIHYYLPHLFTHQGLAYASAAESEGVMWEGNPEEKKPIESDLAYCAKWSKTHSRPINLGEFGVVEYADPASRARYIRFIRETAEKYDFSFHIWGFREIFRVFDEEAGKWNEPVLKALIPEK</sequence>
<dbReference type="InterPro" id="IPR050386">
    <property type="entry name" value="Glycosyl_hydrolase_5"/>
</dbReference>
<evidence type="ECO:0000256" key="3">
    <source>
        <dbReference type="ARBA" id="ARBA00023295"/>
    </source>
</evidence>
<dbReference type="AlphaFoldDB" id="A0A6C0RHX8"/>